<evidence type="ECO:0000256" key="2">
    <source>
        <dbReference type="ARBA" id="ARBA00022723"/>
    </source>
</evidence>
<dbReference type="GO" id="GO:0006082">
    <property type="term" value="P:organic acid metabolic process"/>
    <property type="evidence" value="ECO:0007669"/>
    <property type="project" value="TreeGrafter"/>
</dbReference>
<dbReference type="InterPro" id="IPR001128">
    <property type="entry name" value="Cyt_P450"/>
</dbReference>
<evidence type="ECO:0000256" key="1">
    <source>
        <dbReference type="ARBA" id="ARBA00010617"/>
    </source>
</evidence>
<dbReference type="EMBL" id="UYYB01119133">
    <property type="protein sequence ID" value="VDM82744.1"/>
    <property type="molecule type" value="Genomic_DNA"/>
</dbReference>
<dbReference type="PANTHER" id="PTHR24300">
    <property type="entry name" value="CYTOCHROME P450 508A4-RELATED"/>
    <property type="match status" value="1"/>
</dbReference>
<evidence type="ECO:0008006" key="9">
    <source>
        <dbReference type="Google" id="ProtNLM"/>
    </source>
</evidence>
<proteinExistence type="inferred from homology"/>
<keyword evidence="6" id="KW-0560">Oxidoreductase</keyword>
<dbReference type="OrthoDB" id="5836879at2759"/>
<dbReference type="GO" id="GO:0005737">
    <property type="term" value="C:cytoplasm"/>
    <property type="evidence" value="ECO:0007669"/>
    <property type="project" value="TreeGrafter"/>
</dbReference>
<keyword evidence="2 5" id="KW-0479">Metal-binding</keyword>
<dbReference type="GO" id="GO:0020037">
    <property type="term" value="F:heme binding"/>
    <property type="evidence" value="ECO:0007669"/>
    <property type="project" value="InterPro"/>
</dbReference>
<keyword evidence="5 6" id="KW-0349">Heme</keyword>
<comment type="cofactor">
    <cofactor evidence="5">
        <name>heme</name>
        <dbReference type="ChEBI" id="CHEBI:30413"/>
    </cofactor>
</comment>
<evidence type="ECO:0000313" key="8">
    <source>
        <dbReference type="Proteomes" id="UP000270094"/>
    </source>
</evidence>
<dbReference type="InterPro" id="IPR002401">
    <property type="entry name" value="Cyt_P450_E_grp-I"/>
</dbReference>
<keyword evidence="4 6" id="KW-0503">Monooxygenase</keyword>
<protein>
    <recommendedName>
        <fullName evidence="9">Cytochrome P450</fullName>
    </recommendedName>
</protein>
<evidence type="ECO:0000256" key="4">
    <source>
        <dbReference type="ARBA" id="ARBA00023033"/>
    </source>
</evidence>
<keyword evidence="8" id="KW-1185">Reference proteome</keyword>
<dbReference type="GO" id="GO:0006805">
    <property type="term" value="P:xenobiotic metabolic process"/>
    <property type="evidence" value="ECO:0007669"/>
    <property type="project" value="TreeGrafter"/>
</dbReference>
<dbReference type="InterPro" id="IPR017972">
    <property type="entry name" value="Cyt_P450_CS"/>
</dbReference>
<feature type="binding site" description="axial binding residue" evidence="5">
    <location>
        <position position="39"/>
    </location>
    <ligand>
        <name>heme</name>
        <dbReference type="ChEBI" id="CHEBI:30413"/>
    </ligand>
    <ligandPart>
        <name>Fe</name>
        <dbReference type="ChEBI" id="CHEBI:18248"/>
    </ligandPart>
</feature>
<dbReference type="AlphaFoldDB" id="A0A3P7JV30"/>
<dbReference type="InterPro" id="IPR036396">
    <property type="entry name" value="Cyt_P450_sf"/>
</dbReference>
<dbReference type="Proteomes" id="UP000270094">
    <property type="component" value="Unassembled WGS sequence"/>
</dbReference>
<evidence type="ECO:0000256" key="5">
    <source>
        <dbReference type="PIRSR" id="PIRSR602401-1"/>
    </source>
</evidence>
<dbReference type="PRINTS" id="PR00463">
    <property type="entry name" value="EP450I"/>
</dbReference>
<dbReference type="SUPFAM" id="SSF48264">
    <property type="entry name" value="Cytochrome P450"/>
    <property type="match status" value="1"/>
</dbReference>
<dbReference type="Pfam" id="PF00067">
    <property type="entry name" value="p450"/>
    <property type="match status" value="1"/>
</dbReference>
<gene>
    <name evidence="7" type="ORF">SVUK_LOCUS17742</name>
</gene>
<dbReference type="GO" id="GO:0016712">
    <property type="term" value="F:oxidoreductase activity, acting on paired donors, with incorporation or reduction of molecular oxygen, reduced flavin or flavoprotein as one donor, and incorporation of one atom of oxygen"/>
    <property type="evidence" value="ECO:0007669"/>
    <property type="project" value="TreeGrafter"/>
</dbReference>
<dbReference type="InterPro" id="IPR050182">
    <property type="entry name" value="Cytochrome_P450_fam2"/>
</dbReference>
<sequence length="94" mass="10966">MDESIYPRPELIIPERHLKDGQCIKDDRITGFSVGKRACLGENLARMEVFMFFTTLMQKFQFEPEGVYPPEIRSQTSTLRAPLPYKIRVIDRCV</sequence>
<comment type="similarity">
    <text evidence="1 6">Belongs to the cytochrome P450 family.</text>
</comment>
<organism evidence="7 8">
    <name type="scientific">Strongylus vulgaris</name>
    <name type="common">Blood worm</name>
    <dbReference type="NCBI Taxonomy" id="40348"/>
    <lineage>
        <taxon>Eukaryota</taxon>
        <taxon>Metazoa</taxon>
        <taxon>Ecdysozoa</taxon>
        <taxon>Nematoda</taxon>
        <taxon>Chromadorea</taxon>
        <taxon>Rhabditida</taxon>
        <taxon>Rhabditina</taxon>
        <taxon>Rhabditomorpha</taxon>
        <taxon>Strongyloidea</taxon>
        <taxon>Strongylidae</taxon>
        <taxon>Strongylus</taxon>
    </lineage>
</organism>
<dbReference type="PROSITE" id="PS00086">
    <property type="entry name" value="CYTOCHROME_P450"/>
    <property type="match status" value="1"/>
</dbReference>
<accession>A0A3P7JV30</accession>
<dbReference type="Gene3D" id="1.10.630.10">
    <property type="entry name" value="Cytochrome P450"/>
    <property type="match status" value="1"/>
</dbReference>
<reference evidence="7 8" key="1">
    <citation type="submission" date="2018-11" db="EMBL/GenBank/DDBJ databases">
        <authorList>
            <consortium name="Pathogen Informatics"/>
        </authorList>
    </citation>
    <scope>NUCLEOTIDE SEQUENCE [LARGE SCALE GENOMIC DNA]</scope>
</reference>
<name>A0A3P7JV30_STRVU</name>
<evidence type="ECO:0000256" key="3">
    <source>
        <dbReference type="ARBA" id="ARBA00023004"/>
    </source>
</evidence>
<keyword evidence="3 5" id="KW-0408">Iron</keyword>
<dbReference type="PANTHER" id="PTHR24300:SF338">
    <property type="entry name" value="CYTOCHROME P450 CYP36A1-RELATED"/>
    <property type="match status" value="1"/>
</dbReference>
<dbReference type="GO" id="GO:0005506">
    <property type="term" value="F:iron ion binding"/>
    <property type="evidence" value="ECO:0007669"/>
    <property type="project" value="InterPro"/>
</dbReference>
<evidence type="ECO:0000313" key="7">
    <source>
        <dbReference type="EMBL" id="VDM82744.1"/>
    </source>
</evidence>
<evidence type="ECO:0000256" key="6">
    <source>
        <dbReference type="RuleBase" id="RU000461"/>
    </source>
</evidence>